<evidence type="ECO:0000313" key="2">
    <source>
        <dbReference type="EMBL" id="NOU63743.1"/>
    </source>
</evidence>
<proteinExistence type="predicted"/>
<dbReference type="CDD" id="cd06166">
    <property type="entry name" value="Sortase_D_2"/>
    <property type="match status" value="1"/>
</dbReference>
<dbReference type="InterPro" id="IPR005754">
    <property type="entry name" value="Sortase"/>
</dbReference>
<name>A0ABX1X6P2_9BACL</name>
<dbReference type="Gene3D" id="2.40.260.10">
    <property type="entry name" value="Sortase"/>
    <property type="match status" value="1"/>
</dbReference>
<evidence type="ECO:0000313" key="3">
    <source>
        <dbReference type="Proteomes" id="UP000653578"/>
    </source>
</evidence>
<dbReference type="Pfam" id="PF04203">
    <property type="entry name" value="Sortase"/>
    <property type="match status" value="1"/>
</dbReference>
<organism evidence="2 3">
    <name type="scientific">Paenibacillus plantarum</name>
    <dbReference type="NCBI Taxonomy" id="2654975"/>
    <lineage>
        <taxon>Bacteria</taxon>
        <taxon>Bacillati</taxon>
        <taxon>Bacillota</taxon>
        <taxon>Bacilli</taxon>
        <taxon>Bacillales</taxon>
        <taxon>Paenibacillaceae</taxon>
        <taxon>Paenibacillus</taxon>
    </lineage>
</organism>
<reference evidence="2 3" key="1">
    <citation type="submission" date="2019-10" db="EMBL/GenBank/DDBJ databases">
        <title>Description of Paenibacillus humi sp. nov.</title>
        <authorList>
            <person name="Carlier A."/>
            <person name="Qi S."/>
        </authorList>
    </citation>
    <scope>NUCLEOTIDE SEQUENCE [LARGE SCALE GENOMIC DNA]</scope>
    <source>
        <strain evidence="2 3">LMG 31461</strain>
    </source>
</reference>
<dbReference type="SUPFAM" id="SSF63817">
    <property type="entry name" value="Sortase"/>
    <property type="match status" value="1"/>
</dbReference>
<keyword evidence="1" id="KW-0378">Hydrolase</keyword>
<sequence length="245" mass="26667">MIRRMFAILLILLGVCLFLYPTINDRYESYQQHQILKQWQDNMQGMDQLIGEENEEVLAAGVSKASPVGGDVTPSADASVLPNEPLVSESAKPTSVSDTVVKVAATAKPAPAKPKNMEGVLSIDKIDLKLPILSGATMDNMKIAVASIANTGKAGAIGNYAIAGHRNLTYGKNFNRLDEVVPGDVIEVDTGSSKFVYRVEEKLYVLPTDVWVLQSKDSNREITLITCDPMVDPTHRLIVKGKLVE</sequence>
<keyword evidence="3" id="KW-1185">Reference proteome</keyword>
<comment type="caution">
    <text evidence="2">The sequence shown here is derived from an EMBL/GenBank/DDBJ whole genome shotgun (WGS) entry which is preliminary data.</text>
</comment>
<dbReference type="InterPro" id="IPR023365">
    <property type="entry name" value="Sortase_dom-sf"/>
</dbReference>
<gene>
    <name evidence="2" type="ORF">GC096_06845</name>
</gene>
<accession>A0ABX1X6P2</accession>
<evidence type="ECO:0000256" key="1">
    <source>
        <dbReference type="ARBA" id="ARBA00022801"/>
    </source>
</evidence>
<protein>
    <submittedName>
        <fullName evidence="2">Sortase</fullName>
    </submittedName>
</protein>
<dbReference type="EMBL" id="WHNY01000022">
    <property type="protein sequence ID" value="NOU63743.1"/>
    <property type="molecule type" value="Genomic_DNA"/>
</dbReference>
<dbReference type="RefSeq" id="WP_171629514.1">
    <property type="nucleotide sequence ID" value="NZ_WHNY01000022.1"/>
</dbReference>
<dbReference type="InterPro" id="IPR042000">
    <property type="entry name" value="Sortase_D_2"/>
</dbReference>
<dbReference type="Proteomes" id="UP000653578">
    <property type="component" value="Unassembled WGS sequence"/>
</dbReference>
<dbReference type="NCBIfam" id="TIGR01076">
    <property type="entry name" value="sortase_fam"/>
    <property type="match status" value="1"/>
</dbReference>